<reference evidence="3 4" key="2">
    <citation type="submission" date="2024-07" db="EMBL/GenBank/DDBJ databases">
        <authorList>
            <person name="Akdeniz Z."/>
        </authorList>
    </citation>
    <scope>NUCLEOTIDE SEQUENCE [LARGE SCALE GENOMIC DNA]</scope>
</reference>
<keyword evidence="1" id="KW-0732">Signal</keyword>
<reference evidence="2" key="1">
    <citation type="submission" date="2023-06" db="EMBL/GenBank/DDBJ databases">
        <authorList>
            <person name="Kurt Z."/>
        </authorList>
    </citation>
    <scope>NUCLEOTIDE SEQUENCE</scope>
</reference>
<dbReference type="EMBL" id="CATOUU010000444">
    <property type="protein sequence ID" value="CAI9929966.1"/>
    <property type="molecule type" value="Genomic_DNA"/>
</dbReference>
<sequence length="113" mass="13285">MKKLLLSLLKVSVIVLLQLLLLHLTKHEYYKYEVDDRDTGILKIINRNIYSISNVAPLIQISSTSLTLQYLQLKIDNTYMKKTKIQINNMNDQAWRFDVRAEEALLKYQLCLV</sequence>
<comment type="caution">
    <text evidence="2">The sequence shown here is derived from an EMBL/GenBank/DDBJ whole genome shotgun (WGS) entry which is preliminary data.</text>
</comment>
<evidence type="ECO:0000313" key="4">
    <source>
        <dbReference type="Proteomes" id="UP001642409"/>
    </source>
</evidence>
<name>A0AA86TVB1_9EUKA</name>
<dbReference type="EMBL" id="CAXDID020000074">
    <property type="protein sequence ID" value="CAL6015667.1"/>
    <property type="molecule type" value="Genomic_DNA"/>
</dbReference>
<feature type="chain" id="PRO_5041669215" evidence="1">
    <location>
        <begin position="28"/>
        <end position="113"/>
    </location>
</feature>
<gene>
    <name evidence="2" type="ORF">HINF_LOCUS17611</name>
    <name evidence="3" type="ORF">HINF_LOCUS25055</name>
</gene>
<evidence type="ECO:0000313" key="2">
    <source>
        <dbReference type="EMBL" id="CAI9929966.1"/>
    </source>
</evidence>
<dbReference type="AlphaFoldDB" id="A0AA86TVB1"/>
<proteinExistence type="predicted"/>
<evidence type="ECO:0000256" key="1">
    <source>
        <dbReference type="SAM" id="SignalP"/>
    </source>
</evidence>
<accession>A0AA86TVB1</accession>
<keyword evidence="4" id="KW-1185">Reference proteome</keyword>
<protein>
    <submittedName>
        <fullName evidence="3">Hypothetical_protein</fullName>
    </submittedName>
</protein>
<evidence type="ECO:0000313" key="3">
    <source>
        <dbReference type="EMBL" id="CAL6015667.1"/>
    </source>
</evidence>
<dbReference type="Proteomes" id="UP001642409">
    <property type="component" value="Unassembled WGS sequence"/>
</dbReference>
<organism evidence="2">
    <name type="scientific">Hexamita inflata</name>
    <dbReference type="NCBI Taxonomy" id="28002"/>
    <lineage>
        <taxon>Eukaryota</taxon>
        <taxon>Metamonada</taxon>
        <taxon>Diplomonadida</taxon>
        <taxon>Hexamitidae</taxon>
        <taxon>Hexamitinae</taxon>
        <taxon>Hexamita</taxon>
    </lineage>
</organism>
<feature type="signal peptide" evidence="1">
    <location>
        <begin position="1"/>
        <end position="27"/>
    </location>
</feature>